<feature type="compositionally biased region" description="Gly residues" evidence="11">
    <location>
        <begin position="13"/>
        <end position="23"/>
    </location>
</feature>
<feature type="region of interest" description="Disordered" evidence="11">
    <location>
        <begin position="1"/>
        <end position="24"/>
    </location>
</feature>
<keyword evidence="8 12" id="KW-1133">Transmembrane helix</keyword>
<keyword evidence="14" id="KW-1185">Reference proteome</keyword>
<evidence type="ECO:0000256" key="8">
    <source>
        <dbReference type="ARBA" id="ARBA00022989"/>
    </source>
</evidence>
<evidence type="ECO:0000256" key="10">
    <source>
        <dbReference type="ARBA" id="ARBA00023170"/>
    </source>
</evidence>
<organism evidence="13 14">
    <name type="scientific">Quercus suber</name>
    <name type="common">Cork oak</name>
    <dbReference type="NCBI Taxonomy" id="58331"/>
    <lineage>
        <taxon>Eukaryota</taxon>
        <taxon>Viridiplantae</taxon>
        <taxon>Streptophyta</taxon>
        <taxon>Embryophyta</taxon>
        <taxon>Tracheophyta</taxon>
        <taxon>Spermatophyta</taxon>
        <taxon>Magnoliopsida</taxon>
        <taxon>eudicotyledons</taxon>
        <taxon>Gunneridae</taxon>
        <taxon>Pentapetalae</taxon>
        <taxon>rosids</taxon>
        <taxon>fabids</taxon>
        <taxon>Fagales</taxon>
        <taxon>Fagaceae</taxon>
        <taxon>Quercus</taxon>
    </lineage>
</organism>
<dbReference type="GO" id="GO:0046923">
    <property type="term" value="F:ER retention sequence binding"/>
    <property type="evidence" value="ECO:0007669"/>
    <property type="project" value="InterPro"/>
</dbReference>
<dbReference type="GO" id="GO:0006621">
    <property type="term" value="P:protein retention in ER lumen"/>
    <property type="evidence" value="ECO:0007669"/>
    <property type="project" value="InterPro"/>
</dbReference>
<gene>
    <name evidence="13" type="ORF">CFP56_006246</name>
</gene>
<evidence type="ECO:0000256" key="2">
    <source>
        <dbReference type="ARBA" id="ARBA00010120"/>
    </source>
</evidence>
<keyword evidence="6" id="KW-0931">ER-Golgi transport</keyword>
<evidence type="ECO:0000256" key="1">
    <source>
        <dbReference type="ARBA" id="ARBA00004477"/>
    </source>
</evidence>
<keyword evidence="3" id="KW-0813">Transport</keyword>
<dbReference type="AlphaFoldDB" id="A0AAW0L969"/>
<dbReference type="Pfam" id="PF00810">
    <property type="entry name" value="ER_lumen_recept"/>
    <property type="match status" value="1"/>
</dbReference>
<dbReference type="GO" id="GO:0005789">
    <property type="term" value="C:endoplasmic reticulum membrane"/>
    <property type="evidence" value="ECO:0007669"/>
    <property type="project" value="UniProtKB-SubCell"/>
</dbReference>
<keyword evidence="9 12" id="KW-0472">Membrane</keyword>
<proteinExistence type="inferred from homology"/>
<evidence type="ECO:0000313" key="13">
    <source>
        <dbReference type="EMBL" id="KAK7847750.1"/>
    </source>
</evidence>
<feature type="transmembrane region" description="Helical" evidence="12">
    <location>
        <begin position="56"/>
        <end position="75"/>
    </location>
</feature>
<evidence type="ECO:0000256" key="9">
    <source>
        <dbReference type="ARBA" id="ARBA00023136"/>
    </source>
</evidence>
<sequence>MGASTTPESEGLFGRGLGHGGAGSSPIHRLSLKSQELTAIFLAVRLYCSFVMEYDIHTLLDLATFLTTLWVIYMIRFNLKSSYMEDKDNFAIYYVSHGLRIREEDDNEVLITFL</sequence>
<comment type="caution">
    <text evidence="13">The sequence shown here is derived from an EMBL/GenBank/DDBJ whole genome shotgun (WGS) entry which is preliminary data.</text>
</comment>
<dbReference type="InterPro" id="IPR000133">
    <property type="entry name" value="ER_ret_rcpt"/>
</dbReference>
<reference evidence="13 14" key="1">
    <citation type="journal article" date="2018" name="Sci. Data">
        <title>The draft genome sequence of cork oak.</title>
        <authorList>
            <person name="Ramos A.M."/>
            <person name="Usie A."/>
            <person name="Barbosa P."/>
            <person name="Barros P.M."/>
            <person name="Capote T."/>
            <person name="Chaves I."/>
            <person name="Simoes F."/>
            <person name="Abreu I."/>
            <person name="Carrasquinho I."/>
            <person name="Faro C."/>
            <person name="Guimaraes J.B."/>
            <person name="Mendonca D."/>
            <person name="Nobrega F."/>
            <person name="Rodrigues L."/>
            <person name="Saibo N.J.M."/>
            <person name="Varela M.C."/>
            <person name="Egas C."/>
            <person name="Matos J."/>
            <person name="Miguel C.M."/>
            <person name="Oliveira M.M."/>
            <person name="Ricardo C.P."/>
            <person name="Goncalves S."/>
        </authorList>
    </citation>
    <scope>NUCLEOTIDE SEQUENCE [LARGE SCALE GENOMIC DNA]</scope>
    <source>
        <strain evidence="14">cv. HL8</strain>
    </source>
</reference>
<comment type="similarity">
    <text evidence="2">Belongs to the ERD2 family.</text>
</comment>
<evidence type="ECO:0000256" key="11">
    <source>
        <dbReference type="SAM" id="MobiDB-lite"/>
    </source>
</evidence>
<dbReference type="GO" id="GO:0016192">
    <property type="term" value="P:vesicle-mediated transport"/>
    <property type="evidence" value="ECO:0007669"/>
    <property type="project" value="UniProtKB-KW"/>
</dbReference>
<evidence type="ECO:0000256" key="6">
    <source>
        <dbReference type="ARBA" id="ARBA00022892"/>
    </source>
</evidence>
<dbReference type="Proteomes" id="UP000237347">
    <property type="component" value="Unassembled WGS sequence"/>
</dbReference>
<comment type="subcellular location">
    <subcellularLocation>
        <location evidence="1">Endoplasmic reticulum membrane</location>
        <topology evidence="1">Multi-pass membrane protein</topology>
    </subcellularLocation>
</comment>
<name>A0AAW0L969_QUESU</name>
<keyword evidence="5" id="KW-0256">Endoplasmic reticulum</keyword>
<dbReference type="EMBL" id="PKMF04000136">
    <property type="protein sequence ID" value="KAK7847750.1"/>
    <property type="molecule type" value="Genomic_DNA"/>
</dbReference>
<evidence type="ECO:0000256" key="7">
    <source>
        <dbReference type="ARBA" id="ARBA00022927"/>
    </source>
</evidence>
<keyword evidence="10" id="KW-0675">Receptor</keyword>
<protein>
    <submittedName>
        <fullName evidence="13">Uncharacterized protein</fullName>
    </submittedName>
</protein>
<evidence type="ECO:0000256" key="4">
    <source>
        <dbReference type="ARBA" id="ARBA00022692"/>
    </source>
</evidence>
<evidence type="ECO:0000256" key="3">
    <source>
        <dbReference type="ARBA" id="ARBA00022448"/>
    </source>
</evidence>
<accession>A0AAW0L969</accession>
<dbReference type="GO" id="GO:0015031">
    <property type="term" value="P:protein transport"/>
    <property type="evidence" value="ECO:0007669"/>
    <property type="project" value="UniProtKB-KW"/>
</dbReference>
<evidence type="ECO:0000313" key="14">
    <source>
        <dbReference type="Proteomes" id="UP000237347"/>
    </source>
</evidence>
<dbReference type="PANTHER" id="PTHR10585">
    <property type="entry name" value="ER LUMEN PROTEIN RETAINING RECEPTOR"/>
    <property type="match status" value="1"/>
</dbReference>
<evidence type="ECO:0000256" key="12">
    <source>
        <dbReference type="SAM" id="Phobius"/>
    </source>
</evidence>
<keyword evidence="7" id="KW-0653">Protein transport</keyword>
<evidence type="ECO:0000256" key="5">
    <source>
        <dbReference type="ARBA" id="ARBA00022824"/>
    </source>
</evidence>
<keyword evidence="4 12" id="KW-0812">Transmembrane</keyword>